<protein>
    <submittedName>
        <fullName evidence="6">Carbohydrate kinase</fullName>
    </submittedName>
</protein>
<gene>
    <name evidence="6" type="ORF">LGH74_13135</name>
</gene>
<dbReference type="Proteomes" id="UP001165296">
    <property type="component" value="Unassembled WGS sequence"/>
</dbReference>
<dbReference type="GO" id="GO:0016301">
    <property type="term" value="F:kinase activity"/>
    <property type="evidence" value="ECO:0007669"/>
    <property type="project" value="UniProtKB-KW"/>
</dbReference>
<evidence type="ECO:0000313" key="6">
    <source>
        <dbReference type="EMBL" id="MCB2408927.1"/>
    </source>
</evidence>
<dbReference type="Pfam" id="PF02782">
    <property type="entry name" value="FGGY_C"/>
    <property type="match status" value="1"/>
</dbReference>
<dbReference type="PANTHER" id="PTHR43095">
    <property type="entry name" value="SUGAR KINASE"/>
    <property type="match status" value="1"/>
</dbReference>
<sequence length="521" mass="55857">MLLLGIDLGTSSVKVSVVDAATRQCLASVSYPDVEREITARQPGWAEQDPRQWWLDVRQAILQAHATQAYDPQAIGAIGIAYQMHGLVVVDEHRHVLRDAIIWCDSRAVPHGAEAFEAIGPERSLAHLLNSPGNFTAAKLAWVKAHEPDVYARIAQVLLPGDFLALQLTGAATTSISALSEGIFWDFAEQELSEDVFRFFGFDKNLIPPVQPVFTAHGAVLAAVAEELGLRPGIPVTYKAGDQPNNALSLGVLEPGEVAATAGTSGVIYAVTDQLFVDAQSRVNAFAHVNHTADQPRLGVLLCINGTGSLNRWMKSVAGPQLSYPEMNERAAIVPAGADGLLCLPFGNGVERMLANEPVGAHLHNIDLNVHTPGHLLRAAQEGVAFAFRYGLDIMRENGLHPTVVKAGKTNMFLSPVFAQAFANATGLTVELYQTDGSVGAALGAGIGAEVYATPAEAFARMERLQTIAPDGETAIYEAAYQQWKELLLSRLQSGKKLAAQPREGDAPSGVRFVEAFLPQQ</sequence>
<name>A0ABS8ART0_9BACT</name>
<dbReference type="PANTHER" id="PTHR43095:SF5">
    <property type="entry name" value="XYLULOSE KINASE"/>
    <property type="match status" value="1"/>
</dbReference>
<comment type="caution">
    <text evidence="6">The sequence shown here is derived from an EMBL/GenBank/DDBJ whole genome shotgun (WGS) entry which is preliminary data.</text>
</comment>
<feature type="domain" description="Carbohydrate kinase FGGY C-terminal" evidence="5">
    <location>
        <begin position="259"/>
        <end position="445"/>
    </location>
</feature>
<dbReference type="Pfam" id="PF00370">
    <property type="entry name" value="FGGY_N"/>
    <property type="match status" value="1"/>
</dbReference>
<evidence type="ECO:0000256" key="1">
    <source>
        <dbReference type="ARBA" id="ARBA00009156"/>
    </source>
</evidence>
<dbReference type="InterPro" id="IPR043129">
    <property type="entry name" value="ATPase_NBD"/>
</dbReference>
<organism evidence="6 7">
    <name type="scientific">Hymenobacter lucidus</name>
    <dbReference type="NCBI Taxonomy" id="2880930"/>
    <lineage>
        <taxon>Bacteria</taxon>
        <taxon>Pseudomonadati</taxon>
        <taxon>Bacteroidota</taxon>
        <taxon>Cytophagia</taxon>
        <taxon>Cytophagales</taxon>
        <taxon>Hymenobacteraceae</taxon>
        <taxon>Hymenobacter</taxon>
    </lineage>
</organism>
<keyword evidence="7" id="KW-1185">Reference proteome</keyword>
<dbReference type="InterPro" id="IPR018484">
    <property type="entry name" value="FGGY_N"/>
</dbReference>
<reference evidence="6" key="1">
    <citation type="submission" date="2021-10" db="EMBL/GenBank/DDBJ databases">
        <authorList>
            <person name="Dean J.D."/>
            <person name="Kim M.K."/>
            <person name="Newey C.N."/>
            <person name="Stoker T.S."/>
            <person name="Thompson D.W."/>
            <person name="Grose J.H."/>
        </authorList>
    </citation>
    <scope>NUCLEOTIDE SEQUENCE</scope>
    <source>
        <strain evidence="6">BT178</strain>
    </source>
</reference>
<dbReference type="EMBL" id="JAJADR010000003">
    <property type="protein sequence ID" value="MCB2408927.1"/>
    <property type="molecule type" value="Genomic_DNA"/>
</dbReference>
<comment type="similarity">
    <text evidence="1">Belongs to the FGGY kinase family.</text>
</comment>
<keyword evidence="2" id="KW-0808">Transferase</keyword>
<dbReference type="InterPro" id="IPR000577">
    <property type="entry name" value="Carb_kinase_FGGY"/>
</dbReference>
<evidence type="ECO:0000259" key="4">
    <source>
        <dbReference type="Pfam" id="PF00370"/>
    </source>
</evidence>
<dbReference type="SUPFAM" id="SSF53067">
    <property type="entry name" value="Actin-like ATPase domain"/>
    <property type="match status" value="2"/>
</dbReference>
<feature type="domain" description="Carbohydrate kinase FGGY N-terminal" evidence="4">
    <location>
        <begin position="3"/>
        <end position="245"/>
    </location>
</feature>
<dbReference type="InterPro" id="IPR050406">
    <property type="entry name" value="FGGY_Carb_Kinase"/>
</dbReference>
<dbReference type="CDD" id="cd07809">
    <property type="entry name" value="ASKHA_NBD_FGGY_BaXK-like"/>
    <property type="match status" value="1"/>
</dbReference>
<keyword evidence="3 6" id="KW-0418">Kinase</keyword>
<dbReference type="RefSeq" id="WP_226176402.1">
    <property type="nucleotide sequence ID" value="NZ_JAJADR010000003.1"/>
</dbReference>
<dbReference type="PIRSF" id="PIRSF000538">
    <property type="entry name" value="GlpK"/>
    <property type="match status" value="1"/>
</dbReference>
<dbReference type="Gene3D" id="3.30.420.40">
    <property type="match status" value="2"/>
</dbReference>
<accession>A0ABS8ART0</accession>
<evidence type="ECO:0000256" key="2">
    <source>
        <dbReference type="ARBA" id="ARBA00022679"/>
    </source>
</evidence>
<proteinExistence type="inferred from homology"/>
<evidence type="ECO:0000313" key="7">
    <source>
        <dbReference type="Proteomes" id="UP001165296"/>
    </source>
</evidence>
<evidence type="ECO:0000256" key="3">
    <source>
        <dbReference type="ARBA" id="ARBA00022777"/>
    </source>
</evidence>
<dbReference type="InterPro" id="IPR018485">
    <property type="entry name" value="FGGY_C"/>
</dbReference>
<evidence type="ECO:0000259" key="5">
    <source>
        <dbReference type="Pfam" id="PF02782"/>
    </source>
</evidence>